<accession>A0A6A6F678</accession>
<feature type="non-terminal residue" evidence="1">
    <location>
        <position position="1"/>
    </location>
</feature>
<protein>
    <submittedName>
        <fullName evidence="1">Uncharacterized protein</fullName>
    </submittedName>
</protein>
<name>A0A6A6F678_9PEZI</name>
<dbReference type="PANTHER" id="PTHR28054">
    <property type="entry name" value="RNA POLYMERASE I-SPECIFIC TRANSCRIPTION INITIATION FACTOR RRN10"/>
    <property type="match status" value="1"/>
</dbReference>
<proteinExistence type="predicted"/>
<dbReference type="InterPro" id="IPR022793">
    <property type="entry name" value="Rrn10"/>
</dbReference>
<feature type="non-terminal residue" evidence="1">
    <location>
        <position position="125"/>
    </location>
</feature>
<dbReference type="GO" id="GO:0006360">
    <property type="term" value="P:transcription by RNA polymerase I"/>
    <property type="evidence" value="ECO:0007669"/>
    <property type="project" value="InterPro"/>
</dbReference>
<keyword evidence="2" id="KW-1185">Reference proteome</keyword>
<gene>
    <name evidence="1" type="ORF">CERZMDRAFT_14299</name>
</gene>
<sequence length="125" mass="13568">SRLRVNLYDAVAGRVGYEGLILDRAGHPLPPDQVLFQRAGAPVRCAETDPYFAHHLLALDQRLPESDMLKAVHAYAADFYASGALGDCRFDLKSLDETALIALGILLEEAAAQSLEQTGDLAFVE</sequence>
<dbReference type="EMBL" id="ML992687">
    <property type="protein sequence ID" value="KAF2209372.1"/>
    <property type="molecule type" value="Genomic_DNA"/>
</dbReference>
<dbReference type="AlphaFoldDB" id="A0A6A6F678"/>
<dbReference type="PANTHER" id="PTHR28054:SF1">
    <property type="entry name" value="RNA POLYMERASE I-SPECIFIC TRANSCRIPTION INITIATION FACTOR RRN10"/>
    <property type="match status" value="1"/>
</dbReference>
<evidence type="ECO:0000313" key="1">
    <source>
        <dbReference type="EMBL" id="KAF2209372.1"/>
    </source>
</evidence>
<dbReference type="Proteomes" id="UP000799539">
    <property type="component" value="Unassembled WGS sequence"/>
</dbReference>
<organism evidence="1 2">
    <name type="scientific">Cercospora zeae-maydis SCOH1-5</name>
    <dbReference type="NCBI Taxonomy" id="717836"/>
    <lineage>
        <taxon>Eukaryota</taxon>
        <taxon>Fungi</taxon>
        <taxon>Dikarya</taxon>
        <taxon>Ascomycota</taxon>
        <taxon>Pezizomycotina</taxon>
        <taxon>Dothideomycetes</taxon>
        <taxon>Dothideomycetidae</taxon>
        <taxon>Mycosphaerellales</taxon>
        <taxon>Mycosphaerellaceae</taxon>
        <taxon>Cercospora</taxon>
    </lineage>
</organism>
<reference evidence="1" key="1">
    <citation type="journal article" date="2020" name="Stud. Mycol.">
        <title>101 Dothideomycetes genomes: a test case for predicting lifestyles and emergence of pathogens.</title>
        <authorList>
            <person name="Haridas S."/>
            <person name="Albert R."/>
            <person name="Binder M."/>
            <person name="Bloem J."/>
            <person name="Labutti K."/>
            <person name="Salamov A."/>
            <person name="Andreopoulos B."/>
            <person name="Baker S."/>
            <person name="Barry K."/>
            <person name="Bills G."/>
            <person name="Bluhm B."/>
            <person name="Cannon C."/>
            <person name="Castanera R."/>
            <person name="Culley D."/>
            <person name="Daum C."/>
            <person name="Ezra D."/>
            <person name="Gonzalez J."/>
            <person name="Henrissat B."/>
            <person name="Kuo A."/>
            <person name="Liang C."/>
            <person name="Lipzen A."/>
            <person name="Lutzoni F."/>
            <person name="Magnuson J."/>
            <person name="Mondo S."/>
            <person name="Nolan M."/>
            <person name="Ohm R."/>
            <person name="Pangilinan J."/>
            <person name="Park H.-J."/>
            <person name="Ramirez L."/>
            <person name="Alfaro M."/>
            <person name="Sun H."/>
            <person name="Tritt A."/>
            <person name="Yoshinaga Y."/>
            <person name="Zwiers L.-H."/>
            <person name="Turgeon B."/>
            <person name="Goodwin S."/>
            <person name="Spatafora J."/>
            <person name="Crous P."/>
            <person name="Grigoriev I."/>
        </authorList>
    </citation>
    <scope>NUCLEOTIDE SEQUENCE</scope>
    <source>
        <strain evidence="1">SCOH1-5</strain>
    </source>
</reference>
<evidence type="ECO:0000313" key="2">
    <source>
        <dbReference type="Proteomes" id="UP000799539"/>
    </source>
</evidence>
<dbReference type="OrthoDB" id="2565191at2759"/>